<organism evidence="2 3">
    <name type="scientific">Chitinophaga sancti</name>
    <dbReference type="NCBI Taxonomy" id="1004"/>
    <lineage>
        <taxon>Bacteria</taxon>
        <taxon>Pseudomonadati</taxon>
        <taxon>Bacteroidota</taxon>
        <taxon>Chitinophagia</taxon>
        <taxon>Chitinophagales</taxon>
        <taxon>Chitinophagaceae</taxon>
        <taxon>Chitinophaga</taxon>
    </lineage>
</organism>
<accession>A0ABZ0XJV7</accession>
<proteinExistence type="predicted"/>
<evidence type="ECO:0000259" key="1">
    <source>
        <dbReference type="Pfam" id="PF19081"/>
    </source>
</evidence>
<dbReference type="NCBIfam" id="TIGR04131">
    <property type="entry name" value="Bac_Flav_CTERM"/>
    <property type="match status" value="1"/>
</dbReference>
<feature type="domain" description="Ig-like" evidence="1">
    <location>
        <begin position="931"/>
        <end position="1015"/>
    </location>
</feature>
<protein>
    <submittedName>
        <fullName evidence="2">Gliding motility-associated C-terminal domain-containing protein</fullName>
    </submittedName>
</protein>
<dbReference type="InterPro" id="IPR026341">
    <property type="entry name" value="T9SS_type_B"/>
</dbReference>
<dbReference type="Gene3D" id="2.60.40.10">
    <property type="entry name" value="Immunoglobulins"/>
    <property type="match status" value="2"/>
</dbReference>
<dbReference type="RefSeq" id="WP_322518528.1">
    <property type="nucleotide sequence ID" value="NZ_CP139972.1"/>
</dbReference>
<keyword evidence="3" id="KW-1185">Reference proteome</keyword>
<reference evidence="2 3" key="1">
    <citation type="submission" date="2023-11" db="EMBL/GenBank/DDBJ databases">
        <title>MicrobeMod: A computational toolkit for identifying prokaryotic methylation and restriction-modification with nanopore sequencing.</title>
        <authorList>
            <person name="Crits-Christoph A."/>
            <person name="Kang S.C."/>
            <person name="Lee H."/>
            <person name="Ostrov N."/>
        </authorList>
    </citation>
    <scope>NUCLEOTIDE SEQUENCE [LARGE SCALE GENOMIC DNA]</scope>
    <source>
        <strain evidence="2 3">ATCC 23090</strain>
    </source>
</reference>
<dbReference type="Pfam" id="PF13585">
    <property type="entry name" value="CHU_C"/>
    <property type="match status" value="1"/>
</dbReference>
<dbReference type="Pfam" id="PF19081">
    <property type="entry name" value="Ig_7"/>
    <property type="match status" value="1"/>
</dbReference>
<name>A0ABZ0XJV7_9BACT</name>
<evidence type="ECO:0000313" key="3">
    <source>
        <dbReference type="Proteomes" id="UP001326715"/>
    </source>
</evidence>
<dbReference type="InterPro" id="IPR044023">
    <property type="entry name" value="Ig_7"/>
</dbReference>
<dbReference type="Proteomes" id="UP001326715">
    <property type="component" value="Chromosome"/>
</dbReference>
<gene>
    <name evidence="2" type="ORF">SR876_05440</name>
</gene>
<sequence length="4061" mass="423170">MKKILILLYSLLFLVTGITRAQYVYFNIPDTVCMSTNNSTSDQAKFVSMNAVLSSNQNGKASWQITTPNGTDADYTILYSDVNSTVKATQLSNTQALTIQFLVPGAYTFVVTMKRTGGQSDIVRTKKVVAVDCTIQTCSGGNAVMPGFSENFGVLPSNATRMAYSPSSAITYIYQSKDPLNDNYYAISNTTRLRDEWVDAADHSGLNRGGMLVANSDYTPSIFFQKEVNGLCRGSVYNFSAWLLNTDSSVVLNSNCVSDYKYAGVTFQVLNKANPSQILAEFKTYAVSMNISKTQWQRYGGSFTVPSGVTDVIVRIKNNFPGGCGNDIAVDDIEFQYCSPVITAKIEGQANNLKEVLCEGAPTIITSSYTPSTYFTNPEYQWEMSDDGGITWFNVPYGTANKDTLVIAEGELTATKNVAADYFFRVRIYESGSSAQTCAAPSSAVKITILPMPTLYLTKSQVCDGAIVELQASGGFQYFNWDDLPDSIHVAKRQIQVLSDTTIKVYGHIYYGIGDVKECVDSNSATILHDDKPIVEISGTPSSICVGNNITFSVNDALNVDSTKGHIYWYKGTDSTGTYLIDGEDKTSLTYTTQTIADTLFTVVVKVGSCIVQSAPFKVNLTEVPVPTPGKHLIQCVETGTGRFQFGRTNPTGITGTWSIIGVEGPAITDPLNVDFADYVSMGNPNNGNYAFEIYHPGTTVYLQWRAQAKANANCVGYAYDTMTLVAGATIASAGNDTTQCGTQNVFQMNANQPNIDGTGIFAENGAWTIISGNPANVAIADTSAYNTTVTITPIGTPRDVVLQWAISNTIGCATSYDTVILHYAAVPTVTLVPVTICNTSTSFSLDTTATTGNPTYYSIAAAGTNAMPGFSAVAETPITTWPIPVTVPAGVAAGTYDFLLTVRNDNGGCTNTIPFSVKVESPTVDPTGVTVGSPNICTTGTTTLTVTGGTLGKNPDGTDAAQWVWYAGGCGTGTPIGTGPTITVTVSATTTFYVRAEGTGLCAFSNCASGTVTVYTAPAASNAGPDQTHCNDSLFTMAANAATVGAGKWSVISGTVTIPAADSANPTANFLVLAGDSATLAWTITNGVCITSDQVVLKNYKQPVKADAGPDSIKNCNTTAFVMSATAASPATATGTWSAWSGSKAVINPADLHVPNARVTLPVGDTATLIWTVVNGTCSSVDSVKLFNYAPPTTADAGVDTIKHCMDPSFTMAANTPTIGIGKWSVKSGSAAIAPADSSKVNAVITVPNGSSAVLTWTVTNGTCTSSDDIVLINYQSPVPANAGLDSIVQCNNPVFTMAATAASPATAVGKWSLYPGSKANISPADTAKINAVINLPAGDTATAFWTVTNGVCWSRDSIFLRNYQAPAKPNVGADQVHCNDSIFNITITAPAIGAGSWTLSKATSHIVTSTTTSITIQVPAGDSVLAIYKVVNGTCDAADTVKLLNNMKPADADAGPDQHQCNNPSFSLVANTPNVPGASGLWSKPTGSTANFTGSPNSATTTVSIPVGDSSMLFWTITNGTCVDTDTMWIVNNNPPAAANAGPDTIKHCNTAAFAMTANAPSVAGATGTWTVVSPASYTIAVADEHNPTATFNVTAGNTVELRWTITNLGCTSADNIVLINYIQPTATSAGSNQTHCNDSIFTVTGSAPIAGAIGTWYIRSNNASFVGIPSGNTATVKVPAGQTATLRWVITNGICADSSTVTLLNNMQPVAADAGPDSIKNCNTTAFIMSATAASPATATGTWSAWSGSKAVINPADLNVPNARVTLPVGDTATLIWTVVNGTCSSVDSVKLFNYAPPTTADAGVDTIKHCMDPSFTMAANTPTIGIGKWSVKSGSAAIATTDSSKVNAVITVPNGSSAVLTWTVTNGTCTSSDDIVLINYQSPVPANAGLDSIVQCNNPVFTMAATAASPAAAVGKWSLYPGSKANISPADTAKINAVINLPAGDTATAFWTVTNGVCWSRDSIFLRNYQAPAKPNVGADQVHCNDSIFNITITAPAIGAGSWTLSKATSHIVTSTTTSITIQVPAGDSVLAIYKVVNGTCDAADTVKLLNNMKPADADAGPDQHQCNNPSFNLVANTPNVPGASGLWSKPIGSTANFTASPNSATTTISIPVGDSSMLFWTITNGTCVDTDTMWIVNNNPPAAANAGPDTIKHCNTAAFAMTANAPSVAGATGTWTVVSPATYTIAAADEHNPTATFNVTAGNTVELRWTITNLGCTSADNIVLINYEQPTAVGAGADQTKCAGTAFVTNATAANVAGAIGTWRVASGTAVITAGEEHLTNAHVTIPNGQSAVLHWVVTNGICADSAAVTLTNLLTPSAAAIPQDSIKHCNDSAFVMSANAPDVLGATGTWSFKGTALPSNPNDPNATIFVSAGDSVWAYWTISNGTCPTTDSIKLVNYMAPTAAALPADMHQCMTTTFPVTANAPDVPGAVGTWAVIKGSASFNPADLHLTSTTFTVANGDSAYITWTITNNLCSSVDTIKLYNYQQPVQADAGPAQIQQCNTSAFTMQATAASPATAVGKWSLYPGSKANNLNLADSTNPNAVFTLPAGDSATAIWTVTNGVCSSADVVLLMNSAMPDQANAGVDSIRQCSTTTFTMAANTPTVTGATGKWTLSNTRSNMAPADTSNPAAVITVPVGDSVIATWTITNGACATTDKIKLVNYAQPTTANAGPDQRKCATTTFTMAANTPAIGTGVWTLSTARANIANIDLNKPNAVITVPVGDSVIATWTITNGVCTTSDDVKLVNDAMPTTANAGPVQTHCSDSAFIMAANIPTVGTGAWSFYTGTKATIAGTDINIPTAKIFVPAGDTATAIWTITNNSCTTSSTVFLKNDKMPEAANAGPDQTHCNDSAFIMAATPGAITGSVGTWAVLSGTATFAVTDKNNPNAKMIVLAGTSATLQWTLSNGTCTGTPDLVTLTNLGPVLGNTISADQTLCASQTPAALTGTLTLGGGNGTFTYQWQMSTTSASAGFANVTTGTGGTAATYTPAALTADTVWFRRIVTSGSCLNATSNVVKLRRITTNPVVVSVPASLTTNCVAGKDYTTMFGTPVFSHQPFSNEALTVTYTDNTQTPDACHTIISRTWTATDRCGLTTTAQQTITVVDTTAPKFTTAAPANVTASCDNVPAAVTLTATDDCDGTRPIIPIETRVDIPGQCSSNYFLIRKWVAVDKCGNVSDTLRQTVTVKDTTGPVFNGTAPANVTVDCDKVPPAVTLTANDNCTPGTIIAKMVDTRQTISGAKCSNTYQLTRTWTATDNCGNSTILKQIITVIDTTRPVFNTIPVADTTVNCDGVPGLPTITATDNCTASVSVKVSQTKVFLSTTCSNNYRLTRTWTATDDCGNVATMKQVITVQDTTRPAFIIAPPADTTVSCSAVPTPPVNIKVTDNCSATSNVKVTYSQTRQSITGSCASNYQLIRVWTAKDECGNTNTVRQVITVVDTTKPVIDPAPAAVTVTCGGTIPAAATLYATDNCDGNFPKRATMTTDPYTVDACNGYTITRRWNVTDACGNAAIERVQLITVVACPKPALDTALPMNCSDNTKFALQLKTKVSKPTFTLQSVYPAGTVTAPKTQTSNVFDLNGATQATFIVTDGVTGCVSDPVTYNLRYVTKPTVNLGNDVAICEGSTVTLDAGAANASAGYTIKWSTGAATQQINVSTAGTYTATVTNNGCSATDTVKVTVNQPPVITLKDATICSGDSVKLNAYVQGASYSWNTGDTKASITVGTAGTYTVDVTLKGCTVTTQSTVTVSTPPNITLTPDTAICAGETVMLQVEPDGGTVRWLDGSLTNSIVVAKTGDYWVTVTKGACVVNDTVRVTNKGNINFDLGPNKDICTGGLVVLDATNPDVTSYLWNDGTTDPIKEVSSPGTYIVKVLDRFCNTLITDSVKVTVAGIGNISLGNDTTICIGQTLTLNPNAGSGNSIRWQDGATTPTYVVTTTGYYTVTVYNNCGTVSDDITVTYKACEGKPNFPNAFTPNGDGHNDTFKPIVTGTMYDYDLRIYNRWGEQIFLSKDSKTGWDGRYQGTLVDVGTYVWMLSYKKLLGGPVNVVKGEVTVIR</sequence>
<dbReference type="EMBL" id="CP140154">
    <property type="protein sequence ID" value="WQG90932.1"/>
    <property type="molecule type" value="Genomic_DNA"/>
</dbReference>
<evidence type="ECO:0000313" key="2">
    <source>
        <dbReference type="EMBL" id="WQG90932.1"/>
    </source>
</evidence>
<dbReference type="InterPro" id="IPR013783">
    <property type="entry name" value="Ig-like_fold"/>
</dbReference>